<evidence type="ECO:0000256" key="3">
    <source>
        <dbReference type="ARBA" id="ARBA00010617"/>
    </source>
</evidence>
<dbReference type="Proteomes" id="UP000649617">
    <property type="component" value="Unassembled WGS sequence"/>
</dbReference>
<dbReference type="InterPro" id="IPR001128">
    <property type="entry name" value="Cyt_P450"/>
</dbReference>
<evidence type="ECO:0000256" key="2">
    <source>
        <dbReference type="ARBA" id="ARBA00008779"/>
    </source>
</evidence>
<dbReference type="GO" id="GO:0008324">
    <property type="term" value="F:monoatomic cation transmembrane transporter activity"/>
    <property type="evidence" value="ECO:0007669"/>
    <property type="project" value="InterPro"/>
</dbReference>
<dbReference type="EMBL" id="CAJNIZ010042748">
    <property type="protein sequence ID" value="CAE7635861.1"/>
    <property type="molecule type" value="Genomic_DNA"/>
</dbReference>
<dbReference type="Gene3D" id="3.30.70.1450">
    <property type="entry name" value="Regulator of K+ conductance, C-terminal domain"/>
    <property type="match status" value="2"/>
</dbReference>
<dbReference type="InterPro" id="IPR000917">
    <property type="entry name" value="Sulfatase_N"/>
</dbReference>
<evidence type="ECO:0000256" key="11">
    <source>
        <dbReference type="SAM" id="Phobius"/>
    </source>
</evidence>
<dbReference type="PANTHER" id="PTHR43652:SF2">
    <property type="entry name" value="BASIC AMINO ACID ANTIPORTER YFCC-RELATED"/>
    <property type="match status" value="1"/>
</dbReference>
<comment type="similarity">
    <text evidence="2">Belongs to the sulfatase family.</text>
</comment>
<keyword evidence="8" id="KW-0378">Hydrolase</keyword>
<comment type="caution">
    <text evidence="13">The sequence shown here is derived from an EMBL/GenBank/DDBJ whole genome shotgun (WGS) entry which is preliminary data.</text>
</comment>
<evidence type="ECO:0000256" key="8">
    <source>
        <dbReference type="ARBA" id="ARBA00022801"/>
    </source>
</evidence>
<feature type="transmembrane region" description="Helical" evidence="11">
    <location>
        <begin position="427"/>
        <end position="450"/>
    </location>
</feature>
<evidence type="ECO:0000256" key="6">
    <source>
        <dbReference type="ARBA" id="ARBA00022692"/>
    </source>
</evidence>
<dbReference type="PROSITE" id="PS00523">
    <property type="entry name" value="SULFATASE_1"/>
    <property type="match status" value="1"/>
</dbReference>
<dbReference type="GO" id="GO:0020037">
    <property type="term" value="F:heme binding"/>
    <property type="evidence" value="ECO:0007669"/>
    <property type="project" value="InterPro"/>
</dbReference>
<keyword evidence="10 11" id="KW-0472">Membrane</keyword>
<feature type="domain" description="RCK C-terminal" evidence="12">
    <location>
        <begin position="454"/>
        <end position="537"/>
    </location>
</feature>
<feature type="transmembrane region" description="Helical" evidence="11">
    <location>
        <begin position="84"/>
        <end position="109"/>
    </location>
</feature>
<gene>
    <name evidence="13" type="ORF">SPIL2461_LOCUS16757</name>
</gene>
<keyword evidence="14" id="KW-1185">Reference proteome</keyword>
<dbReference type="PROSITE" id="PS51202">
    <property type="entry name" value="RCK_C"/>
    <property type="match status" value="2"/>
</dbReference>
<organism evidence="13 14">
    <name type="scientific">Symbiodinium pilosum</name>
    <name type="common">Dinoflagellate</name>
    <dbReference type="NCBI Taxonomy" id="2952"/>
    <lineage>
        <taxon>Eukaryota</taxon>
        <taxon>Sar</taxon>
        <taxon>Alveolata</taxon>
        <taxon>Dinophyceae</taxon>
        <taxon>Suessiales</taxon>
        <taxon>Symbiodiniaceae</taxon>
        <taxon>Symbiodinium</taxon>
    </lineage>
</organism>
<dbReference type="Pfam" id="PF02080">
    <property type="entry name" value="TrkA_C"/>
    <property type="match status" value="1"/>
</dbReference>
<dbReference type="InterPro" id="IPR036396">
    <property type="entry name" value="Cyt_P450_sf"/>
</dbReference>
<evidence type="ECO:0000259" key="12">
    <source>
        <dbReference type="PROSITE" id="PS51202"/>
    </source>
</evidence>
<feature type="transmembrane region" description="Helical" evidence="11">
    <location>
        <begin position="391"/>
        <end position="415"/>
    </location>
</feature>
<dbReference type="InterPro" id="IPR023408">
    <property type="entry name" value="MscS_beta-dom_sf"/>
</dbReference>
<keyword evidence="9 11" id="KW-1133">Transmembrane helix</keyword>
<dbReference type="GO" id="GO:0016787">
    <property type="term" value="F:hydrolase activity"/>
    <property type="evidence" value="ECO:0007669"/>
    <property type="project" value="UniProtKB-KW"/>
</dbReference>
<keyword evidence="5" id="KW-1003">Cell membrane</keyword>
<keyword evidence="4" id="KW-0813">Transport</keyword>
<protein>
    <recommendedName>
        <fullName evidence="12">RCK C-terminal domain-containing protein</fullName>
    </recommendedName>
</protein>
<dbReference type="SUPFAM" id="SSF48264">
    <property type="entry name" value="Cytochrome P450"/>
    <property type="match status" value="1"/>
</dbReference>
<name>A0A812VPL6_SYMPI</name>
<dbReference type="Gene3D" id="1.10.630.10">
    <property type="entry name" value="Cytochrome P450"/>
    <property type="match status" value="1"/>
</dbReference>
<feature type="transmembrane region" description="Helical" evidence="11">
    <location>
        <begin position="49"/>
        <end position="72"/>
    </location>
</feature>
<dbReference type="SUPFAM" id="SSF50182">
    <property type="entry name" value="Sm-like ribonucleoproteins"/>
    <property type="match status" value="1"/>
</dbReference>
<dbReference type="GO" id="GO:0004497">
    <property type="term" value="F:monooxygenase activity"/>
    <property type="evidence" value="ECO:0007669"/>
    <property type="project" value="InterPro"/>
</dbReference>
<accession>A0A812VPL6</accession>
<dbReference type="GO" id="GO:0005506">
    <property type="term" value="F:iron ion binding"/>
    <property type="evidence" value="ECO:0007669"/>
    <property type="project" value="InterPro"/>
</dbReference>
<evidence type="ECO:0000313" key="13">
    <source>
        <dbReference type="EMBL" id="CAE7635861.1"/>
    </source>
</evidence>
<evidence type="ECO:0000256" key="10">
    <source>
        <dbReference type="ARBA" id="ARBA00023136"/>
    </source>
</evidence>
<dbReference type="InterPro" id="IPR017850">
    <property type="entry name" value="Alkaline_phosphatase_core_sf"/>
</dbReference>
<dbReference type="SUPFAM" id="SSF53649">
    <property type="entry name" value="Alkaline phosphatase-like"/>
    <property type="match status" value="1"/>
</dbReference>
<evidence type="ECO:0000256" key="9">
    <source>
        <dbReference type="ARBA" id="ARBA00022989"/>
    </source>
</evidence>
<dbReference type="PANTHER" id="PTHR43652">
    <property type="entry name" value="BASIC AMINO ACID ANTIPORTER YFCC-RELATED"/>
    <property type="match status" value="1"/>
</dbReference>
<dbReference type="Gene3D" id="3.40.720.10">
    <property type="entry name" value="Alkaline Phosphatase, subunit A"/>
    <property type="match status" value="1"/>
</dbReference>
<dbReference type="Pfam" id="PF03600">
    <property type="entry name" value="CitMHS"/>
    <property type="match status" value="1"/>
</dbReference>
<dbReference type="GO" id="GO:0006813">
    <property type="term" value="P:potassium ion transport"/>
    <property type="evidence" value="ECO:0007669"/>
    <property type="project" value="InterPro"/>
</dbReference>
<evidence type="ECO:0000256" key="7">
    <source>
        <dbReference type="ARBA" id="ARBA00022737"/>
    </source>
</evidence>
<dbReference type="InterPro" id="IPR006037">
    <property type="entry name" value="RCK_C"/>
</dbReference>
<dbReference type="OrthoDB" id="103349at2759"/>
<dbReference type="InterPro" id="IPR036721">
    <property type="entry name" value="RCK_C_sf"/>
</dbReference>
<proteinExistence type="inferred from homology"/>
<evidence type="ECO:0000313" key="14">
    <source>
        <dbReference type="Proteomes" id="UP000649617"/>
    </source>
</evidence>
<feature type="transmembrane region" description="Helical" evidence="11">
    <location>
        <begin position="339"/>
        <end position="357"/>
    </location>
</feature>
<keyword evidence="7" id="KW-0677">Repeat</keyword>
<feature type="domain" description="RCK C-terminal" evidence="12">
    <location>
        <begin position="547"/>
        <end position="634"/>
    </location>
</feature>
<dbReference type="Pfam" id="PF00884">
    <property type="entry name" value="Sulfatase"/>
    <property type="match status" value="1"/>
</dbReference>
<dbReference type="PRINTS" id="PR00359">
    <property type="entry name" value="BP450"/>
</dbReference>
<dbReference type="InterPro" id="IPR004680">
    <property type="entry name" value="Cit_transptr-like_dom"/>
</dbReference>
<evidence type="ECO:0000256" key="4">
    <source>
        <dbReference type="ARBA" id="ARBA00022448"/>
    </source>
</evidence>
<dbReference type="CDD" id="cd16027">
    <property type="entry name" value="SGSH"/>
    <property type="match status" value="1"/>
</dbReference>
<dbReference type="GO" id="GO:0005886">
    <property type="term" value="C:plasma membrane"/>
    <property type="evidence" value="ECO:0007669"/>
    <property type="project" value="UniProtKB-SubCell"/>
</dbReference>
<dbReference type="InterPro" id="IPR011066">
    <property type="entry name" value="MscS_channel_C_sf"/>
</dbReference>
<dbReference type="SUPFAM" id="SSF116726">
    <property type="entry name" value="TrkA C-terminal domain-like"/>
    <property type="match status" value="2"/>
</dbReference>
<sequence length="1765" mass="193180">MHPRTMPPMEWLPTSIIDWGVPLLIITGVTAGAGWLLGQSYLNHPNNRLYRQLAFVGLFIFSQMALAIALPFDDATQSQLLTLFGYALTAVIALSSTSFVSNAMAGLMLKAMGTFKTGDFIQVLDQFGRVTAKALLHTEIQSEDRDAIALPNMFVISNPVKIVDQSGTLVSAEIGIGYDTHRRKVRELLLVAAEAAGLTDPFVQILDIGDFAVRYRVTGFLTDVGKLVSMRSDLKAQILDTLHNGGVEIMTPSVMNQRPLDPEKPVVPVEQVTSEDDSDHGKAERMMFDRADLAARIERFREHARTLGAEIKELEDQGLVRTGALEPVGRMLGKLWGRAPFLSLLLTLVVGAFLSAFVNNTPIVVLLLPILISVCLRNKSSPAKVLMPMGFATLLGGMATTIGTSTNLLVVNVAADLGLEAFGLFDFALPASIAACVGVVYLWLIAPLLLPERESKLLDPSPRLFNARLLLKENSLVLGKTLGEAIALTGGDMKVVRVRRGETMVMPLPDVVLKVGDRLRVQDTPSNLKKFEEALKAELYSGDTRVDDEHPLAGDNQTLAEIAVVQGSSLDRANLSYARFLDRYQLAVLALHRAGKDVWRATEEIHEVILQPGDVLLVQGPKEQLSLLKRSTEFMVLDSSIDLPSSARAPLALGILATVVAIAALGIMPIAITAVAGCAAMLLTRCLSIGESLRAISPSVYFVVAASLALGMALQVTGATVYLTEVFLYVTAGSPPIVVLSALMLLLAVLTNIVSNNAAAVIGTPIAVGIAQALQLPAEPFVLAVLFGANMSYATPMAYKTNLLVMSAGNYTFREFVKVGADTETDSANPFQPNILLLVAEDLSPRIGSFGDALAKTPNIDQLAAQGTRYTNVFTTAGVCAPSRAALITGQHQISFGGQHMRTTTGPLGPYLAQPAAGVRAFPELLRAAGYYTYTDQKLDYQFSSVYAGSGPFTIWDEDGAVPTAWRNRAPGQPFFALINFLETHESGVMQATGPAHSPAHAATQKMRQARGLVAPAITDPAEVVLPPYYPDLPEVRADMARHYDNIHAMDRRVGEILAALEADGLKNDTLIVWTTDHGDGLPRAKRELFDSGTKVPLVLHVPAALAATTATEPPTRNDTVDHRLVSFVDLAPTLLAFAGVTAPPYLHGENFLTSNRTYVYASRDRIDEIMDRQRSIRSDRYKYIKSWYPDVAGGHPLNYRDNLDMVRVWRKAWQAGTLPAVQFRWFKPAGAEQLYDIVADPHELTNLASSTDHQTILRDMRSALDTFLAEIGDTGAIPEAELRAMYLQDGALPQTPPPSVVIKNGILILTSENDASIGYRLSSAERTAQVKQETKSRRRTKKLRIGRSLFTAAVIAVKPRSELPVLNPNGDIMSEVDSNNPRANRGDIFTRSNEELLAEWAIDTSVDPATIPLSELNPGHPDLFEDARQMPYFGRLREQDPVHYTEVSQFGPYWSVTKFEDIMYVDSHHNLFSSDFRKGGISLGGVAQPEGADDFDLPMFIQEDPPKHDQQRKVVAPMFTPSKLAGLEDLIRKRACAILDNLPRNKEFNWVKEVSVELTGQMLATLFNVPQEDRHKLIYWSDAVQNLGNPEFFATIEEGFGELWKCYEYFAAVWQERLAQNEPGDDLISMLVHGEATRDMPPNEYLGNILLLIVGGNDTTRNSISGGVLALNQFPEQYNKLRADHNLINTMVPEIIRWQSPVAHMARTALTDTELGGKQIKEGDRVVMWYLSGNRDGDAIENPDEFIIVIALARCSCVCCGKRS</sequence>
<feature type="transmembrane region" description="Helical" evidence="11">
    <location>
        <begin position="651"/>
        <end position="683"/>
    </location>
</feature>
<dbReference type="Gene3D" id="2.30.30.60">
    <property type="match status" value="1"/>
</dbReference>
<dbReference type="Pfam" id="PF00924">
    <property type="entry name" value="MS_channel_2nd"/>
    <property type="match status" value="1"/>
</dbReference>
<dbReference type="SUPFAM" id="SSF82689">
    <property type="entry name" value="Mechanosensitive channel protein MscS (YggB), C-terminal domain"/>
    <property type="match status" value="1"/>
</dbReference>
<feature type="transmembrane region" description="Helical" evidence="11">
    <location>
        <begin position="16"/>
        <end position="37"/>
    </location>
</feature>
<dbReference type="InterPro" id="IPR006685">
    <property type="entry name" value="MscS_channel_2nd"/>
</dbReference>
<dbReference type="InterPro" id="IPR024607">
    <property type="entry name" value="Sulfatase_CS"/>
</dbReference>
<evidence type="ECO:0000256" key="5">
    <source>
        <dbReference type="ARBA" id="ARBA00022475"/>
    </source>
</evidence>
<evidence type="ECO:0000256" key="1">
    <source>
        <dbReference type="ARBA" id="ARBA00004651"/>
    </source>
</evidence>
<dbReference type="InterPro" id="IPR010920">
    <property type="entry name" value="LSM_dom_sf"/>
</dbReference>
<dbReference type="InterPro" id="IPR051679">
    <property type="entry name" value="DASS-Related_Transporters"/>
</dbReference>
<dbReference type="Gene3D" id="3.30.70.100">
    <property type="match status" value="1"/>
</dbReference>
<feature type="transmembrane region" description="Helical" evidence="11">
    <location>
        <begin position="695"/>
        <end position="714"/>
    </location>
</feature>
<comment type="subcellular location">
    <subcellularLocation>
        <location evidence="1">Cell membrane</location>
        <topology evidence="1">Multi-pass membrane protein</topology>
    </subcellularLocation>
</comment>
<keyword evidence="6 11" id="KW-0812">Transmembrane</keyword>
<dbReference type="InterPro" id="IPR002397">
    <property type="entry name" value="Cyt_P450_B"/>
</dbReference>
<dbReference type="Pfam" id="PF00067">
    <property type="entry name" value="p450"/>
    <property type="match status" value="1"/>
</dbReference>
<comment type="similarity">
    <text evidence="3">Belongs to the cytochrome P450 family.</text>
</comment>
<feature type="transmembrane region" description="Helical" evidence="11">
    <location>
        <begin position="726"/>
        <end position="750"/>
    </location>
</feature>
<reference evidence="13" key="1">
    <citation type="submission" date="2021-02" db="EMBL/GenBank/DDBJ databases">
        <authorList>
            <person name="Dougan E. K."/>
            <person name="Rhodes N."/>
            <person name="Thang M."/>
            <person name="Chan C."/>
        </authorList>
    </citation>
    <scope>NUCLEOTIDE SEQUENCE</scope>
</reference>
<dbReference type="GO" id="GO:0016705">
    <property type="term" value="F:oxidoreductase activity, acting on paired donors, with incorporation or reduction of molecular oxygen"/>
    <property type="evidence" value="ECO:0007669"/>
    <property type="project" value="InterPro"/>
</dbReference>